<gene>
    <name evidence="1" type="ORF">GCM10022268_26110</name>
</gene>
<evidence type="ECO:0000313" key="2">
    <source>
        <dbReference type="Proteomes" id="UP001500523"/>
    </source>
</evidence>
<protein>
    <submittedName>
        <fullName evidence="1">GxxExxY protein</fullName>
    </submittedName>
</protein>
<dbReference type="NCBIfam" id="TIGR04256">
    <property type="entry name" value="GxxExxY"/>
    <property type="match status" value="1"/>
</dbReference>
<dbReference type="Pfam" id="PF13366">
    <property type="entry name" value="PDDEXK_3"/>
    <property type="match status" value="1"/>
</dbReference>
<dbReference type="EMBL" id="BAABBF010000006">
    <property type="protein sequence ID" value="GAA3716430.1"/>
    <property type="molecule type" value="Genomic_DNA"/>
</dbReference>
<name>A0ABP7EAA9_9SPHN</name>
<proteinExistence type="predicted"/>
<organism evidence="1 2">
    <name type="scientific">Sphingomonas cynarae</name>
    <dbReference type="NCBI Taxonomy" id="930197"/>
    <lineage>
        <taxon>Bacteria</taxon>
        <taxon>Pseudomonadati</taxon>
        <taxon>Pseudomonadota</taxon>
        <taxon>Alphaproteobacteria</taxon>
        <taxon>Sphingomonadales</taxon>
        <taxon>Sphingomonadaceae</taxon>
        <taxon>Sphingomonas</taxon>
    </lineage>
</organism>
<comment type="caution">
    <text evidence="1">The sequence shown here is derived from an EMBL/GenBank/DDBJ whole genome shotgun (WGS) entry which is preliminary data.</text>
</comment>
<accession>A0ABP7EAA9</accession>
<keyword evidence="2" id="KW-1185">Reference proteome</keyword>
<reference evidence="2" key="1">
    <citation type="journal article" date="2019" name="Int. J. Syst. Evol. Microbiol.">
        <title>The Global Catalogue of Microorganisms (GCM) 10K type strain sequencing project: providing services to taxonomists for standard genome sequencing and annotation.</title>
        <authorList>
            <consortium name="The Broad Institute Genomics Platform"/>
            <consortium name="The Broad Institute Genome Sequencing Center for Infectious Disease"/>
            <person name="Wu L."/>
            <person name="Ma J."/>
        </authorList>
    </citation>
    <scope>NUCLEOTIDE SEQUENCE [LARGE SCALE GENOMIC DNA]</scope>
    <source>
        <strain evidence="2">JCM 17498</strain>
    </source>
</reference>
<sequence>MLVHAETRRRGEEVRDIDEISGDVLDLALRIHRDLGPGLLESVYETVLAGKLTAMGYAVVRQRAVSIEFEGMVFDGAFRVDLMVHDRLVVEIKSIERLNVAHAKQLLTYLRLLKQPVGLLLNFGGAALKEGVRRIVNDHHPSASPRLRVNQPSGD</sequence>
<evidence type="ECO:0000313" key="1">
    <source>
        <dbReference type="EMBL" id="GAA3716430.1"/>
    </source>
</evidence>
<dbReference type="Proteomes" id="UP001500523">
    <property type="component" value="Unassembled WGS sequence"/>
</dbReference>
<dbReference type="InterPro" id="IPR026350">
    <property type="entry name" value="GxxExxY"/>
</dbReference>